<proteinExistence type="predicted"/>
<evidence type="ECO:0000313" key="1">
    <source>
        <dbReference type="EMBL" id="MBR9970731.1"/>
    </source>
</evidence>
<protein>
    <submittedName>
        <fullName evidence="1">Uncharacterized protein</fullName>
    </submittedName>
</protein>
<name>A0ABS5I8J3_9PROT</name>
<organism evidence="1 2">
    <name type="scientific">Magnetospirillum sulfuroxidans</name>
    <dbReference type="NCBI Taxonomy" id="611300"/>
    <lineage>
        <taxon>Bacteria</taxon>
        <taxon>Pseudomonadati</taxon>
        <taxon>Pseudomonadota</taxon>
        <taxon>Alphaproteobacteria</taxon>
        <taxon>Rhodospirillales</taxon>
        <taxon>Rhodospirillaceae</taxon>
        <taxon>Magnetospirillum</taxon>
    </lineage>
</organism>
<gene>
    <name evidence="1" type="ORF">KEC16_03260</name>
</gene>
<comment type="caution">
    <text evidence="1">The sequence shown here is derived from an EMBL/GenBank/DDBJ whole genome shotgun (WGS) entry which is preliminary data.</text>
</comment>
<accession>A0ABS5I8J3</accession>
<dbReference type="Proteomes" id="UP000680714">
    <property type="component" value="Unassembled WGS sequence"/>
</dbReference>
<keyword evidence="2" id="KW-1185">Reference proteome</keyword>
<dbReference type="EMBL" id="JAGTUF010000001">
    <property type="protein sequence ID" value="MBR9970731.1"/>
    <property type="molecule type" value="Genomic_DNA"/>
</dbReference>
<dbReference type="RefSeq" id="WP_211546197.1">
    <property type="nucleotide sequence ID" value="NZ_JAGTUF010000001.1"/>
</dbReference>
<reference evidence="1 2" key="1">
    <citation type="submission" date="2021-04" db="EMBL/GenBank/DDBJ databases">
        <title>Magnetospirillum sulfuroxidans sp. nov., a facultative chemolithoautotrophic sulfur-oxidizing alphaproteobacterium isolated from freshwater sediment and proposals for Paramagetospirillum gen. nov., and Magnetospirillaceae fam. nov.</title>
        <authorList>
            <person name="Koziaeva V."/>
            <person name="Geelhoed J.S."/>
            <person name="Sorokin D.Y."/>
            <person name="Grouzdev D.S."/>
        </authorList>
    </citation>
    <scope>NUCLEOTIDE SEQUENCE [LARGE SCALE GENOMIC DNA]</scope>
    <source>
        <strain evidence="1 2">J10</strain>
    </source>
</reference>
<sequence>MAKFSDDVIRIRVDTTGAVAEFMTLLAEQAAKGETMAPANPANRAIYRELAPFRLVEYTYVDPTLEGIDGVYIGFADGALYSVAEDIPETVIDALVAEDHTDLPPIYLYILLREPRSAAEIDHFLDALAAHLNRPLVGVFRDQMGRMAARSYALDASAEQRDLLARQVTRSVLEANRHFDKARTLRRLAERNLAADGRAFAQITYKFAQHVVEFPNSAERDDFIAWSRTMCEWIYSRWCSWEDLGLSEILRPAEVAAEPTGEGVAVRLVAPSDYEGGAPWQAFGGNNAATAMHFTQSDAAVSDDGLRQSLELAQGYWRYVTETIAAGEALARALADQRRRRGMKLD</sequence>
<evidence type="ECO:0000313" key="2">
    <source>
        <dbReference type="Proteomes" id="UP000680714"/>
    </source>
</evidence>